<evidence type="ECO:0000256" key="1">
    <source>
        <dbReference type="ARBA" id="ARBA00022669"/>
    </source>
</evidence>
<reference evidence="5" key="1">
    <citation type="journal article" date="2023" name="Mol. Phylogenet. Evol.">
        <title>Genome-scale phylogeny and comparative genomics of the fungal order Sordariales.</title>
        <authorList>
            <person name="Hensen N."/>
            <person name="Bonometti L."/>
            <person name="Westerberg I."/>
            <person name="Brannstrom I.O."/>
            <person name="Guillou S."/>
            <person name="Cros-Aarteil S."/>
            <person name="Calhoun S."/>
            <person name="Haridas S."/>
            <person name="Kuo A."/>
            <person name="Mondo S."/>
            <person name="Pangilinan J."/>
            <person name="Riley R."/>
            <person name="LaButti K."/>
            <person name="Andreopoulos B."/>
            <person name="Lipzen A."/>
            <person name="Chen C."/>
            <person name="Yan M."/>
            <person name="Daum C."/>
            <person name="Ng V."/>
            <person name="Clum A."/>
            <person name="Steindorff A."/>
            <person name="Ohm R.A."/>
            <person name="Martin F."/>
            <person name="Silar P."/>
            <person name="Natvig D.O."/>
            <person name="Lalanne C."/>
            <person name="Gautier V."/>
            <person name="Ament-Velasquez S.L."/>
            <person name="Kruys A."/>
            <person name="Hutchinson M.I."/>
            <person name="Powell A.J."/>
            <person name="Barry K."/>
            <person name="Miller A.N."/>
            <person name="Grigoriev I.V."/>
            <person name="Debuchy R."/>
            <person name="Gladieux P."/>
            <person name="Hiltunen Thoren M."/>
            <person name="Johannesson H."/>
        </authorList>
    </citation>
    <scope>NUCLEOTIDE SEQUENCE</scope>
    <source>
        <strain evidence="5">CBS 359.72</strain>
    </source>
</reference>
<evidence type="ECO:0000259" key="4">
    <source>
        <dbReference type="PROSITE" id="PS51782"/>
    </source>
</evidence>
<protein>
    <recommendedName>
        <fullName evidence="4">LysM domain-containing protein</fullName>
    </recommendedName>
</protein>
<dbReference type="PROSITE" id="PS51782">
    <property type="entry name" value="LYSM"/>
    <property type="match status" value="1"/>
</dbReference>
<proteinExistence type="predicted"/>
<evidence type="ECO:0000256" key="2">
    <source>
        <dbReference type="ARBA" id="ARBA00023026"/>
    </source>
</evidence>
<dbReference type="PANTHER" id="PTHR47700">
    <property type="entry name" value="V CHITINASE, PUTATIVE (AFU_ORTHOLOGUE AFUA_6G13720)-RELATED"/>
    <property type="match status" value="1"/>
</dbReference>
<gene>
    <name evidence="5" type="ORF">C7999DRAFT_36648</name>
</gene>
<keyword evidence="2" id="KW-0843">Virulence</keyword>
<sequence>MPGADAGPAPAQPVDVEFEIGWWKEGFGLAASGLRSLVKQVRSYVDHGHGATDRPVILFGRSGAATIGLYIGQGLLNQAIGESPLGILHESLATLNVSANSLAMHLCSPGYDSTHIFGVMTAVQNWANATCLSFSNSSTFAGTASFVTPLLLGNGTVAAANSTANMTVSARGLAHRAECRTVQVESGDGCATLATKCGISGADFMKYNPGSLFCSTLKPKQHVCCSSGDLPDFRPSPNPDGSCHSYRVLADVNCYNIGAEYGLTVEELEEFNKNTWGWNGCSLLWLHAIMCLSEGTPPFPAEISNAVCGPQVPGSVPPTDGPNIADLVLVNACVDVLFHPIVSAERPVPSWAQLSLNHLQMIFASKNKRRRSPSYPQNPDPQPCPPSRGRHRVFAALLDLRKLSQPEVKTFFFDRHGN</sequence>
<keyword evidence="1" id="KW-0147">Chitin-binding</keyword>
<dbReference type="SUPFAM" id="SSF54106">
    <property type="entry name" value="LysM domain"/>
    <property type="match status" value="1"/>
</dbReference>
<feature type="region of interest" description="Disordered" evidence="3">
    <location>
        <begin position="368"/>
        <end position="388"/>
    </location>
</feature>
<name>A0AAN7HK46_9PEZI</name>
<evidence type="ECO:0000313" key="5">
    <source>
        <dbReference type="EMBL" id="KAK4243034.1"/>
    </source>
</evidence>
<comment type="caution">
    <text evidence="5">The sequence shown here is derived from an EMBL/GenBank/DDBJ whole genome shotgun (WGS) entry which is preliminary data.</text>
</comment>
<dbReference type="GO" id="GO:0008061">
    <property type="term" value="F:chitin binding"/>
    <property type="evidence" value="ECO:0007669"/>
    <property type="project" value="UniProtKB-KW"/>
</dbReference>
<organism evidence="5 6">
    <name type="scientific">Corynascus novoguineensis</name>
    <dbReference type="NCBI Taxonomy" id="1126955"/>
    <lineage>
        <taxon>Eukaryota</taxon>
        <taxon>Fungi</taxon>
        <taxon>Dikarya</taxon>
        <taxon>Ascomycota</taxon>
        <taxon>Pezizomycotina</taxon>
        <taxon>Sordariomycetes</taxon>
        <taxon>Sordariomycetidae</taxon>
        <taxon>Sordariales</taxon>
        <taxon>Chaetomiaceae</taxon>
        <taxon>Corynascus</taxon>
    </lineage>
</organism>
<dbReference type="InterPro" id="IPR053214">
    <property type="entry name" value="LysM12-like"/>
</dbReference>
<dbReference type="EMBL" id="MU857906">
    <property type="protein sequence ID" value="KAK4243034.1"/>
    <property type="molecule type" value="Genomic_DNA"/>
</dbReference>
<dbReference type="CDD" id="cd00118">
    <property type="entry name" value="LysM"/>
    <property type="match status" value="1"/>
</dbReference>
<keyword evidence="6" id="KW-1185">Reference proteome</keyword>
<dbReference type="InterPro" id="IPR018392">
    <property type="entry name" value="LysM"/>
</dbReference>
<evidence type="ECO:0000313" key="6">
    <source>
        <dbReference type="Proteomes" id="UP001303647"/>
    </source>
</evidence>
<evidence type="ECO:0000256" key="3">
    <source>
        <dbReference type="SAM" id="MobiDB-lite"/>
    </source>
</evidence>
<dbReference type="PANTHER" id="PTHR47700:SF1">
    <property type="entry name" value="CHITINASE"/>
    <property type="match status" value="1"/>
</dbReference>
<reference evidence="5" key="2">
    <citation type="submission" date="2023-05" db="EMBL/GenBank/DDBJ databases">
        <authorList>
            <consortium name="Lawrence Berkeley National Laboratory"/>
            <person name="Steindorff A."/>
            <person name="Hensen N."/>
            <person name="Bonometti L."/>
            <person name="Westerberg I."/>
            <person name="Brannstrom I.O."/>
            <person name="Guillou S."/>
            <person name="Cros-Aarteil S."/>
            <person name="Calhoun S."/>
            <person name="Haridas S."/>
            <person name="Kuo A."/>
            <person name="Mondo S."/>
            <person name="Pangilinan J."/>
            <person name="Riley R."/>
            <person name="Labutti K."/>
            <person name="Andreopoulos B."/>
            <person name="Lipzen A."/>
            <person name="Chen C."/>
            <person name="Yanf M."/>
            <person name="Daum C."/>
            <person name="Ng V."/>
            <person name="Clum A."/>
            <person name="Ohm R."/>
            <person name="Martin F."/>
            <person name="Silar P."/>
            <person name="Natvig D."/>
            <person name="Lalanne C."/>
            <person name="Gautier V."/>
            <person name="Ament-Velasquez S.L."/>
            <person name="Kruys A."/>
            <person name="Hutchinson M.I."/>
            <person name="Powell A.J."/>
            <person name="Barry K."/>
            <person name="Miller A.N."/>
            <person name="Grigoriev I.V."/>
            <person name="Debuchy R."/>
            <person name="Gladieux P."/>
            <person name="Thoren M.H."/>
            <person name="Johannesson H."/>
        </authorList>
    </citation>
    <scope>NUCLEOTIDE SEQUENCE</scope>
    <source>
        <strain evidence="5">CBS 359.72</strain>
    </source>
</reference>
<dbReference type="AlphaFoldDB" id="A0AAN7HK46"/>
<dbReference type="InterPro" id="IPR036779">
    <property type="entry name" value="LysM_dom_sf"/>
</dbReference>
<dbReference type="Gene3D" id="3.10.350.10">
    <property type="entry name" value="LysM domain"/>
    <property type="match status" value="2"/>
</dbReference>
<feature type="domain" description="LysM" evidence="4">
    <location>
        <begin position="180"/>
        <end position="225"/>
    </location>
</feature>
<feature type="compositionally biased region" description="Pro residues" evidence="3">
    <location>
        <begin position="376"/>
        <end position="386"/>
    </location>
</feature>
<dbReference type="Pfam" id="PF01476">
    <property type="entry name" value="LysM"/>
    <property type="match status" value="1"/>
</dbReference>
<accession>A0AAN7HK46</accession>
<dbReference type="Proteomes" id="UP001303647">
    <property type="component" value="Unassembled WGS sequence"/>
</dbReference>